<keyword evidence="1" id="KW-1133">Transmembrane helix</keyword>
<dbReference type="GO" id="GO:0005840">
    <property type="term" value="C:ribosome"/>
    <property type="evidence" value="ECO:0007669"/>
    <property type="project" value="UniProtKB-KW"/>
</dbReference>
<dbReference type="SUPFAM" id="SSF55174">
    <property type="entry name" value="Alpha-L RNA-binding motif"/>
    <property type="match status" value="1"/>
</dbReference>
<keyword evidence="2" id="KW-0496">Mitochondrion</keyword>
<evidence type="ECO:0000313" key="2">
    <source>
        <dbReference type="EMBL" id="QTT61078.1"/>
    </source>
</evidence>
<sequence>MLSSPYGKTTWHFLYEDEYLTLILAGVCLLHLSLSCFWHRCLRLILSNYKCFFIPYWCTNALTYTPPKIRTTTTRFIFFYTRRYNFNSFMFFFAAGLPQLPNFREVRTFRLRYGTLRINHKRLNLLILSLLNYYPPLVDYLATQRLSVNVILNNTNFRRPNRVFFFKRNLHHVRAQVLRSRTLNLQARPIIKLTRSALVTSQLWTQSSFKTTPALHTHNTTPFFFLPTVTEPHHTYITSWLREFKSKVTRFMKLDFKKTVIQYNLKPMYTRDLWLLGNRTPTQLVHNVWSYNFFGFSPFMAYPLELCSNLSTSFRVNDLRKSYLYRLRTRRMLTLWVSKVTQRTLTPVRREFNSLYFQKPLRYQHRLTALILRYYRFRVIEFINTLEFSFINVVMRSRFITLRPTALDFIGRRWFLINGIVTTDPALLISPLDVIHLTPSLLWLFFYKWLLLQVREYFGRFFYYLRKWRIRANRPYPKQSSFRTPEWVRKKLFFRETAPIFFEIDFLTFSCVNIFNPLVHTSNYHYLSVNTYAPATIRPLNWKSLT</sequence>
<keyword evidence="1" id="KW-0812">Transmembrane</keyword>
<feature type="transmembrane region" description="Helical" evidence="1">
    <location>
        <begin position="84"/>
        <end position="103"/>
    </location>
</feature>
<organism evidence="2">
    <name type="scientific">Euplotes vannus</name>
    <name type="common">Marine ciliate</name>
    <name type="synonym">Moneuplotes vannus</name>
    <dbReference type="NCBI Taxonomy" id="5939"/>
    <lineage>
        <taxon>Eukaryota</taxon>
        <taxon>Sar</taxon>
        <taxon>Alveolata</taxon>
        <taxon>Ciliophora</taxon>
        <taxon>Intramacronucleata</taxon>
        <taxon>Spirotrichea</taxon>
        <taxon>Hypotrichia</taxon>
        <taxon>Euplotida</taxon>
        <taxon>Euplotidae</taxon>
        <taxon>Euplotes</taxon>
    </lineage>
</organism>
<keyword evidence="2" id="KW-0689">Ribosomal protein</keyword>
<keyword evidence="1" id="KW-0472">Membrane</keyword>
<evidence type="ECO:0000256" key="1">
    <source>
        <dbReference type="SAM" id="Phobius"/>
    </source>
</evidence>
<proteinExistence type="predicted"/>
<protein>
    <submittedName>
        <fullName evidence="2">Ribosomal protein S4</fullName>
    </submittedName>
</protein>
<reference evidence="2" key="1">
    <citation type="journal article" date="2021" name="Front. Mar. Sci.">
        <title>Molecular phylogenetic and evolutionary analyses of Euplotes species living in freshwater and marine habitats: a mitogenomic perspective.</title>
        <authorList>
            <person name="Huang N."/>
            <person name="Chen S."/>
            <person name="Miao M."/>
        </authorList>
    </citation>
    <scope>NUCLEOTIDE SEQUENCE</scope>
</reference>
<geneLocation type="mitochondrion" evidence="2"/>
<gene>
    <name evidence="2" type="primary">RPS4</name>
</gene>
<dbReference type="EMBL" id="MT665959">
    <property type="protein sequence ID" value="QTT61078.1"/>
    <property type="molecule type" value="Genomic_DNA"/>
</dbReference>
<keyword evidence="2" id="KW-0687">Ribonucleoprotein</keyword>
<dbReference type="AlphaFoldDB" id="A0A8A9WN88"/>
<name>A0A8A9WN88_EUPVA</name>
<feature type="transmembrane region" description="Helical" evidence="1">
    <location>
        <begin position="20"/>
        <end position="38"/>
    </location>
</feature>
<accession>A0A8A9WN88</accession>